<evidence type="ECO:0000313" key="2">
    <source>
        <dbReference type="EMBL" id="GGG67778.1"/>
    </source>
</evidence>
<gene>
    <name evidence="2" type="primary">murK</name>
    <name evidence="2" type="ORF">GCM10011398_09460</name>
</gene>
<dbReference type="InterPro" id="IPR052519">
    <property type="entry name" value="Euk-type_GlcNAc_Kinase"/>
</dbReference>
<dbReference type="InterPro" id="IPR043129">
    <property type="entry name" value="ATPase_NBD"/>
</dbReference>
<keyword evidence="2" id="KW-0808">Transferase</keyword>
<dbReference type="EMBL" id="BMFR01000002">
    <property type="protein sequence ID" value="GGG67778.1"/>
    <property type="molecule type" value="Genomic_DNA"/>
</dbReference>
<dbReference type="PANTHER" id="PTHR43190:SF3">
    <property type="entry name" value="N-ACETYL-D-GLUCOSAMINE KINASE"/>
    <property type="match status" value="1"/>
</dbReference>
<dbReference type="PANTHER" id="PTHR43190">
    <property type="entry name" value="N-ACETYL-D-GLUCOSAMINE KINASE"/>
    <property type="match status" value="1"/>
</dbReference>
<reference evidence="2" key="2">
    <citation type="submission" date="2020-09" db="EMBL/GenBank/DDBJ databases">
        <authorList>
            <person name="Sun Q."/>
            <person name="Zhou Y."/>
        </authorList>
    </citation>
    <scope>NUCLEOTIDE SEQUENCE</scope>
    <source>
        <strain evidence="2">CGMCC 1.12754</strain>
    </source>
</reference>
<dbReference type="Gene3D" id="3.30.420.40">
    <property type="match status" value="2"/>
</dbReference>
<dbReference type="InterPro" id="IPR002731">
    <property type="entry name" value="ATPase_BadF"/>
</dbReference>
<evidence type="ECO:0000313" key="3">
    <source>
        <dbReference type="Proteomes" id="UP000622860"/>
    </source>
</evidence>
<name>A0A917H4Y3_9BACI</name>
<dbReference type="GO" id="GO:0016301">
    <property type="term" value="F:kinase activity"/>
    <property type="evidence" value="ECO:0007669"/>
    <property type="project" value="UniProtKB-KW"/>
</dbReference>
<protein>
    <submittedName>
        <fullName evidence="2">N-acetylmuramic acid/N-acetylglucosamine kinase</fullName>
    </submittedName>
</protein>
<organism evidence="2 3">
    <name type="scientific">Virgibacillus oceani</name>
    <dbReference type="NCBI Taxonomy" id="1479511"/>
    <lineage>
        <taxon>Bacteria</taxon>
        <taxon>Bacillati</taxon>
        <taxon>Bacillota</taxon>
        <taxon>Bacilli</taxon>
        <taxon>Bacillales</taxon>
        <taxon>Bacillaceae</taxon>
        <taxon>Virgibacillus</taxon>
    </lineage>
</organism>
<dbReference type="CDD" id="cd24007">
    <property type="entry name" value="ASKHA_NBD_eukNAGK-like"/>
    <property type="match status" value="1"/>
</dbReference>
<evidence type="ECO:0000259" key="1">
    <source>
        <dbReference type="Pfam" id="PF01869"/>
    </source>
</evidence>
<dbReference type="Proteomes" id="UP000622860">
    <property type="component" value="Unassembled WGS sequence"/>
</dbReference>
<dbReference type="Pfam" id="PF01869">
    <property type="entry name" value="BcrAD_BadFG"/>
    <property type="match status" value="1"/>
</dbReference>
<dbReference type="SUPFAM" id="SSF53067">
    <property type="entry name" value="Actin-like ATPase domain"/>
    <property type="match status" value="2"/>
</dbReference>
<dbReference type="RefSeq" id="WP_188454192.1">
    <property type="nucleotide sequence ID" value="NZ_BMFR01000002.1"/>
</dbReference>
<comment type="caution">
    <text evidence="2">The sequence shown here is derived from an EMBL/GenBank/DDBJ whole genome shotgun (WGS) entry which is preliminary data.</text>
</comment>
<dbReference type="AlphaFoldDB" id="A0A917H4Y3"/>
<sequence>MDYVVGIDGGGTKTIAVLADMQGLIVARSTGGPSNPNVVSKKSLINTFKMLLQDLEQQAPVQYKNLRSLFAGIAGTGNAENQKDIEQIIKQLLTEDVELQVVPDSINALYSGTYGDPGIVQISGTGSITYGINGKRKHCRVGGWGYLFGDEGSGYDIGRQGIISVLKSVDGRGPKTKMLKMMLSHFNVDNVYGLIQNIYNSPMPKEEISPLSKIVFQAYKLNDSAANDILYNVVEELVLNIQTLYSKLFETDELVKVVLCGGIFNEREIVPKLIDRKLQTYTSLKIVIPEIAPVCGSIIGAYIMNGIKPKKGLITNITNTYEKAGD</sequence>
<feature type="domain" description="ATPase BadF/BadG/BcrA/BcrD type" evidence="1">
    <location>
        <begin position="5"/>
        <end position="297"/>
    </location>
</feature>
<reference evidence="2" key="1">
    <citation type="journal article" date="2014" name="Int. J. Syst. Evol. Microbiol.">
        <title>Complete genome sequence of Corynebacterium casei LMG S-19264T (=DSM 44701T), isolated from a smear-ripened cheese.</title>
        <authorList>
            <consortium name="US DOE Joint Genome Institute (JGI-PGF)"/>
            <person name="Walter F."/>
            <person name="Albersmeier A."/>
            <person name="Kalinowski J."/>
            <person name="Ruckert C."/>
        </authorList>
    </citation>
    <scope>NUCLEOTIDE SEQUENCE</scope>
    <source>
        <strain evidence="2">CGMCC 1.12754</strain>
    </source>
</reference>
<proteinExistence type="predicted"/>
<keyword evidence="2" id="KW-0418">Kinase</keyword>
<keyword evidence="3" id="KW-1185">Reference proteome</keyword>
<accession>A0A917H4Y3</accession>